<dbReference type="AlphaFoldDB" id="A0A174D6H1"/>
<dbReference type="STRING" id="39482.ERS852491_01527"/>
<name>A0A174D6H1_9FIRM</name>
<evidence type="ECO:0000313" key="2">
    <source>
        <dbReference type="EMBL" id="CUO19476.1"/>
    </source>
</evidence>
<organism evidence="2 3">
    <name type="scientific">Faecalicatena contorta</name>
    <dbReference type="NCBI Taxonomy" id="39482"/>
    <lineage>
        <taxon>Bacteria</taxon>
        <taxon>Bacillati</taxon>
        <taxon>Bacillota</taxon>
        <taxon>Clostridia</taxon>
        <taxon>Lachnospirales</taxon>
        <taxon>Lachnospiraceae</taxon>
        <taxon>Faecalicatena</taxon>
    </lineage>
</organism>
<dbReference type="EMBL" id="CYZU01000011">
    <property type="protein sequence ID" value="CUO19476.1"/>
    <property type="molecule type" value="Genomic_DNA"/>
</dbReference>
<sequence length="127" mass="13992">MDERLRILKMVEDRTITAEQAAELMKAMGVEAEQTTAVAHRSYDKKMFRIIVDSTAGDKVNIQFPVGAVKKVLKATGKLPLPEQELQGMDLSSIMDAVSECLDEEVEGDFVNVSAADGTTVRIYVDK</sequence>
<reference evidence="2 3" key="1">
    <citation type="submission" date="2015-09" db="EMBL/GenBank/DDBJ databases">
        <authorList>
            <consortium name="Pathogen Informatics"/>
        </authorList>
    </citation>
    <scope>NUCLEOTIDE SEQUENCE [LARGE SCALE GENOMIC DNA]</scope>
    <source>
        <strain evidence="2 3">2789STDY5834876</strain>
    </source>
</reference>
<evidence type="ECO:0000313" key="3">
    <source>
        <dbReference type="Proteomes" id="UP000095544"/>
    </source>
</evidence>
<gene>
    <name evidence="2" type="ORF">ERS852491_01527</name>
</gene>
<dbReference type="Pfam" id="PF22746">
    <property type="entry name" value="SHOCT-like_DUF2089-C"/>
    <property type="match status" value="1"/>
</dbReference>
<feature type="domain" description="YvlB/LiaX N-terminal" evidence="1">
    <location>
        <begin position="2"/>
        <end position="31"/>
    </location>
</feature>
<dbReference type="InterPro" id="IPR053959">
    <property type="entry name" value="YvlB/LiaX_N"/>
</dbReference>
<dbReference type="Proteomes" id="UP000095544">
    <property type="component" value="Unassembled WGS sequence"/>
</dbReference>
<evidence type="ECO:0000259" key="1">
    <source>
        <dbReference type="Pfam" id="PF22746"/>
    </source>
</evidence>
<dbReference type="RefSeq" id="WP_050641278.1">
    <property type="nucleotide sequence ID" value="NZ_CABKUE010000009.1"/>
</dbReference>
<protein>
    <recommendedName>
        <fullName evidence="1">YvlB/LiaX N-terminal domain-containing protein</fullName>
    </recommendedName>
</protein>
<accession>A0A174D6H1</accession>
<dbReference type="OrthoDB" id="9808584at2"/>
<proteinExistence type="predicted"/>